<dbReference type="InterPro" id="IPR002035">
    <property type="entry name" value="VWF_A"/>
</dbReference>
<dbReference type="InterPro" id="IPR036465">
    <property type="entry name" value="vWFA_dom_sf"/>
</dbReference>
<accession>A0AAW5R6X5</accession>
<dbReference type="SUPFAM" id="SSF53300">
    <property type="entry name" value="vWA-like"/>
    <property type="match status" value="1"/>
</dbReference>
<feature type="domain" description="VWFA" evidence="1">
    <location>
        <begin position="273"/>
        <end position="519"/>
    </location>
</feature>
<proteinExistence type="predicted"/>
<protein>
    <submittedName>
        <fullName evidence="2">Pilus assembly protein</fullName>
    </submittedName>
</protein>
<dbReference type="AlphaFoldDB" id="A0AAW5R6X5"/>
<evidence type="ECO:0000259" key="1">
    <source>
        <dbReference type="PROSITE" id="PS50234"/>
    </source>
</evidence>
<reference evidence="2 3" key="1">
    <citation type="submission" date="2022-04" db="EMBL/GenBank/DDBJ databases">
        <authorList>
            <person name="Ye Y.-Q."/>
            <person name="Du Z.-J."/>
        </authorList>
    </citation>
    <scope>NUCLEOTIDE SEQUENCE [LARGE SCALE GENOMIC DNA]</scope>
    <source>
        <strain evidence="2 3">A6E488</strain>
    </source>
</reference>
<comment type="caution">
    <text evidence="2">The sequence shown here is derived from an EMBL/GenBank/DDBJ whole genome shotgun (WGS) entry which is preliminary data.</text>
</comment>
<dbReference type="RefSeq" id="WP_261618018.1">
    <property type="nucleotide sequence ID" value="NZ_JALIDZ010000012.1"/>
</dbReference>
<dbReference type="Pfam" id="PF13400">
    <property type="entry name" value="Tad"/>
    <property type="match status" value="1"/>
</dbReference>
<dbReference type="InterPro" id="IPR028087">
    <property type="entry name" value="Tad_N"/>
</dbReference>
<name>A0AAW5R6X5_9HYPH</name>
<evidence type="ECO:0000313" key="3">
    <source>
        <dbReference type="Proteomes" id="UP001320898"/>
    </source>
</evidence>
<gene>
    <name evidence="2" type="ORF">MUB46_21405</name>
</gene>
<dbReference type="SMART" id="SM00327">
    <property type="entry name" value="VWA"/>
    <property type="match status" value="1"/>
</dbReference>
<dbReference type="PROSITE" id="PS50234">
    <property type="entry name" value="VWFA"/>
    <property type="match status" value="1"/>
</dbReference>
<evidence type="ECO:0000313" key="2">
    <source>
        <dbReference type="EMBL" id="MCT8974431.1"/>
    </source>
</evidence>
<keyword evidence="3" id="KW-1185">Reference proteome</keyword>
<organism evidence="2 3">
    <name type="scientific">Microbaculum marinisediminis</name>
    <dbReference type="NCBI Taxonomy" id="2931392"/>
    <lineage>
        <taxon>Bacteria</taxon>
        <taxon>Pseudomonadati</taxon>
        <taxon>Pseudomonadota</taxon>
        <taxon>Alphaproteobacteria</taxon>
        <taxon>Hyphomicrobiales</taxon>
        <taxon>Tepidamorphaceae</taxon>
        <taxon>Microbaculum</taxon>
    </lineage>
</organism>
<dbReference type="EMBL" id="JALIDZ010000012">
    <property type="protein sequence ID" value="MCT8974431.1"/>
    <property type="molecule type" value="Genomic_DNA"/>
</dbReference>
<dbReference type="Gene3D" id="3.40.50.410">
    <property type="entry name" value="von Willebrand factor, type A domain"/>
    <property type="match status" value="1"/>
</dbReference>
<sequence length="530" mass="58149">MPFCSKAVMNRRRTFLTDARGNVGIIFAFALLPIILAVGSALDYGRYNAARARIQTALDATGLMLAHQVDTMSQDEIDELAAQVFHENFREGAGITIKELKTVASADKINLAAKADVETYIMHLAGVEFLPANVDSEIVRSEDSFEVVLVLDNTGSMRGSKIEALKDAAETLVANLFGETTVHPLLDMALVPFSHAVNVGTGNRNASWMDTQGRNPLHSETFDEEFVEKGLTRFDLYDRISNVSWPGCVEARAYPLDIRDTEASSSDPDTLFVPYFAPDEPGDAGDPERDYSNSYLNDVLDKVQKRPRPSKAALQAYTAKYSNGVRAQNSRGRNAPGPAEGCTANPILSLTNRKADIVDALGDMQANGYTNITEGLMWGLRVVSPAAPFSEGKAYGTEDHHKIIILLTDGKNEVASESRWSSNMAGTDNPNKSEYGPYGYAASGRLVDTRNKYTFMEKMDERTAEACDEVKGNGIDLFTITFELNDADTQSLMRNCATQSDMYYNSPDSATLRAVFKEIATRISELRIAK</sequence>
<dbReference type="Proteomes" id="UP001320898">
    <property type="component" value="Unassembled WGS sequence"/>
</dbReference>